<dbReference type="RefSeq" id="WP_119765948.1">
    <property type="nucleotide sequence ID" value="NZ_QYUJ01000014.1"/>
</dbReference>
<keyword evidence="3 6" id="KW-0812">Transmembrane</keyword>
<accession>A0A418VAR0</accession>
<keyword evidence="8" id="KW-1185">Reference proteome</keyword>
<sequence>MTAPQTTPEPAATADLAHSIQNMLPDLSVGALLGFATGVAVKFVGRIALIVVGLLFIAVQLLAWTGIITVDWLKLQSLTEPILQRGKDSGVPWALRMLTANLPFAGAFLAGLLLGLRWRT</sequence>
<dbReference type="PANTHER" id="PTHR21346:SF10">
    <property type="entry name" value="TRANSMEMBRANE PROTEIN"/>
    <property type="match status" value="1"/>
</dbReference>
<evidence type="ECO:0000256" key="1">
    <source>
        <dbReference type="ARBA" id="ARBA00004370"/>
    </source>
</evidence>
<name>A0A418VAR0_9DEIO</name>
<dbReference type="Pfam" id="PF04930">
    <property type="entry name" value="FUN14"/>
    <property type="match status" value="1"/>
</dbReference>
<dbReference type="AlphaFoldDB" id="A0A418VAR0"/>
<feature type="transmembrane region" description="Helical" evidence="6">
    <location>
        <begin position="93"/>
        <end position="116"/>
    </location>
</feature>
<comment type="caution">
    <text evidence="7">The sequence shown here is derived from an EMBL/GenBank/DDBJ whole genome shotgun (WGS) entry which is preliminary data.</text>
</comment>
<protein>
    <recommendedName>
        <fullName evidence="9">FUN14 family protein</fullName>
    </recommendedName>
</protein>
<evidence type="ECO:0000256" key="4">
    <source>
        <dbReference type="ARBA" id="ARBA00022989"/>
    </source>
</evidence>
<dbReference type="InterPro" id="IPR007014">
    <property type="entry name" value="FUN14"/>
</dbReference>
<dbReference type="OrthoDB" id="72791at2"/>
<dbReference type="GO" id="GO:0016020">
    <property type="term" value="C:membrane"/>
    <property type="evidence" value="ECO:0007669"/>
    <property type="project" value="UniProtKB-SubCell"/>
</dbReference>
<evidence type="ECO:0008006" key="9">
    <source>
        <dbReference type="Google" id="ProtNLM"/>
    </source>
</evidence>
<feature type="transmembrane region" description="Helical" evidence="6">
    <location>
        <begin position="23"/>
        <end position="41"/>
    </location>
</feature>
<evidence type="ECO:0000256" key="2">
    <source>
        <dbReference type="ARBA" id="ARBA00009160"/>
    </source>
</evidence>
<feature type="transmembrane region" description="Helical" evidence="6">
    <location>
        <begin position="48"/>
        <end position="73"/>
    </location>
</feature>
<keyword evidence="4 6" id="KW-1133">Transmembrane helix</keyword>
<evidence type="ECO:0000256" key="6">
    <source>
        <dbReference type="SAM" id="Phobius"/>
    </source>
</evidence>
<evidence type="ECO:0000313" key="8">
    <source>
        <dbReference type="Proteomes" id="UP000286287"/>
    </source>
</evidence>
<comment type="subcellular location">
    <subcellularLocation>
        <location evidence="1">Membrane</location>
    </subcellularLocation>
</comment>
<evidence type="ECO:0000256" key="3">
    <source>
        <dbReference type="ARBA" id="ARBA00022692"/>
    </source>
</evidence>
<reference evidence="7 8" key="1">
    <citation type="submission" date="2018-09" db="EMBL/GenBank/DDBJ databases">
        <authorList>
            <person name="Zhu H."/>
        </authorList>
    </citation>
    <scope>NUCLEOTIDE SEQUENCE [LARGE SCALE GENOMIC DNA]</scope>
    <source>
        <strain evidence="7 8">K2S05-167</strain>
    </source>
</reference>
<keyword evidence="5 6" id="KW-0472">Membrane</keyword>
<proteinExistence type="inferred from homology"/>
<organism evidence="7 8">
    <name type="scientific">Deinococcus cavernae</name>
    <dbReference type="NCBI Taxonomy" id="2320857"/>
    <lineage>
        <taxon>Bacteria</taxon>
        <taxon>Thermotogati</taxon>
        <taxon>Deinococcota</taxon>
        <taxon>Deinococci</taxon>
        <taxon>Deinococcales</taxon>
        <taxon>Deinococcaceae</taxon>
        <taxon>Deinococcus</taxon>
    </lineage>
</organism>
<evidence type="ECO:0000256" key="5">
    <source>
        <dbReference type="ARBA" id="ARBA00023136"/>
    </source>
</evidence>
<dbReference type="PANTHER" id="PTHR21346">
    <property type="entry name" value="FUN14 DOMAIN CONTAINING"/>
    <property type="match status" value="1"/>
</dbReference>
<dbReference type="EMBL" id="QYUJ01000014">
    <property type="protein sequence ID" value="RJF73214.1"/>
    <property type="molecule type" value="Genomic_DNA"/>
</dbReference>
<dbReference type="Proteomes" id="UP000286287">
    <property type="component" value="Unassembled WGS sequence"/>
</dbReference>
<comment type="similarity">
    <text evidence="2">Belongs to the FUN14 family.</text>
</comment>
<evidence type="ECO:0000313" key="7">
    <source>
        <dbReference type="EMBL" id="RJF73214.1"/>
    </source>
</evidence>
<gene>
    <name evidence="7" type="ORF">D3875_18305</name>
</gene>